<feature type="region of interest" description="Disordered" evidence="1">
    <location>
        <begin position="343"/>
        <end position="373"/>
    </location>
</feature>
<evidence type="ECO:0008006" key="5">
    <source>
        <dbReference type="Google" id="ProtNLM"/>
    </source>
</evidence>
<feature type="region of interest" description="Disordered" evidence="1">
    <location>
        <begin position="468"/>
        <end position="489"/>
    </location>
</feature>
<dbReference type="InterPro" id="IPR011043">
    <property type="entry name" value="Gal_Oxase/kelch_b-propeller"/>
</dbReference>
<dbReference type="SUPFAM" id="SSF50965">
    <property type="entry name" value="Galactose oxidase, central domain"/>
    <property type="match status" value="1"/>
</dbReference>
<keyword evidence="4" id="KW-1185">Reference proteome</keyword>
<feature type="compositionally biased region" description="Polar residues" evidence="1">
    <location>
        <begin position="688"/>
        <end position="709"/>
    </location>
</feature>
<feature type="compositionally biased region" description="Low complexity" evidence="1">
    <location>
        <begin position="343"/>
        <end position="372"/>
    </location>
</feature>
<evidence type="ECO:0000256" key="1">
    <source>
        <dbReference type="SAM" id="MobiDB-lite"/>
    </source>
</evidence>
<dbReference type="OrthoDB" id="5352000at2759"/>
<feature type="compositionally biased region" description="Basic and acidic residues" evidence="1">
    <location>
        <begin position="641"/>
        <end position="652"/>
    </location>
</feature>
<organism evidence="3 4">
    <name type="scientific">Patellaria atrata CBS 101060</name>
    <dbReference type="NCBI Taxonomy" id="1346257"/>
    <lineage>
        <taxon>Eukaryota</taxon>
        <taxon>Fungi</taxon>
        <taxon>Dikarya</taxon>
        <taxon>Ascomycota</taxon>
        <taxon>Pezizomycotina</taxon>
        <taxon>Dothideomycetes</taxon>
        <taxon>Dothideomycetes incertae sedis</taxon>
        <taxon>Patellariales</taxon>
        <taxon>Patellariaceae</taxon>
        <taxon>Patellaria</taxon>
    </lineage>
</organism>
<keyword evidence="2" id="KW-1133">Transmembrane helix</keyword>
<dbReference type="Gene3D" id="2.120.10.80">
    <property type="entry name" value="Kelch-type beta propeller"/>
    <property type="match status" value="1"/>
</dbReference>
<evidence type="ECO:0000313" key="3">
    <source>
        <dbReference type="EMBL" id="KAF2842514.1"/>
    </source>
</evidence>
<comment type="caution">
    <text evidence="3">The sequence shown here is derived from an EMBL/GenBank/DDBJ whole genome shotgun (WGS) entry which is preliminary data.</text>
</comment>
<dbReference type="Proteomes" id="UP000799429">
    <property type="component" value="Unassembled WGS sequence"/>
</dbReference>
<evidence type="ECO:0000256" key="2">
    <source>
        <dbReference type="SAM" id="Phobius"/>
    </source>
</evidence>
<proteinExistence type="predicted"/>
<dbReference type="EMBL" id="MU006090">
    <property type="protein sequence ID" value="KAF2842514.1"/>
    <property type="molecule type" value="Genomic_DNA"/>
</dbReference>
<reference evidence="3" key="1">
    <citation type="journal article" date="2020" name="Stud. Mycol.">
        <title>101 Dothideomycetes genomes: a test case for predicting lifestyles and emergence of pathogens.</title>
        <authorList>
            <person name="Haridas S."/>
            <person name="Albert R."/>
            <person name="Binder M."/>
            <person name="Bloem J."/>
            <person name="Labutti K."/>
            <person name="Salamov A."/>
            <person name="Andreopoulos B."/>
            <person name="Baker S."/>
            <person name="Barry K."/>
            <person name="Bills G."/>
            <person name="Bluhm B."/>
            <person name="Cannon C."/>
            <person name="Castanera R."/>
            <person name="Culley D."/>
            <person name="Daum C."/>
            <person name="Ezra D."/>
            <person name="Gonzalez J."/>
            <person name="Henrissat B."/>
            <person name="Kuo A."/>
            <person name="Liang C."/>
            <person name="Lipzen A."/>
            <person name="Lutzoni F."/>
            <person name="Magnuson J."/>
            <person name="Mondo S."/>
            <person name="Nolan M."/>
            <person name="Ohm R."/>
            <person name="Pangilinan J."/>
            <person name="Park H.-J."/>
            <person name="Ramirez L."/>
            <person name="Alfaro M."/>
            <person name="Sun H."/>
            <person name="Tritt A."/>
            <person name="Yoshinaga Y."/>
            <person name="Zwiers L.-H."/>
            <person name="Turgeon B."/>
            <person name="Goodwin S."/>
            <person name="Spatafora J."/>
            <person name="Crous P."/>
            <person name="Grigoriev I."/>
        </authorList>
    </citation>
    <scope>NUCLEOTIDE SEQUENCE</scope>
    <source>
        <strain evidence="3">CBS 101060</strain>
    </source>
</reference>
<dbReference type="AlphaFoldDB" id="A0A9P4SHL5"/>
<sequence>MSSSSPPRPEVELNGHCTIIYNGVLYAYSPDAFQALPLEEGGEWTQKPMGVSVTGGACVKATPQDRRSPAALYIVGGATNSSVTDYPGLQRYVFATEKWETITPVVPVTQNRQNHAAAYLNGSASIFVYAGSQTTGETGPSSQTFVISTLEPYGVEAYSSSAPPTVNPMLLPWDRDSAVMIGGDAGNNFVYTFNPTEGWRNTGVTLAEGIQDQNTVQCTLIRGDDGSKVLESYNMGVSPNVVRRIALLTAGGAPATPGQTVGDSQSRKRKRQLEISNWPSYNDTLAPLTRRSGFSVAQDETGRAVITGGSRSDPLCMFDERNNAWLNATQFFAGERVIVQSEPTSSIGSSNTTPSPTSTPASSTVTPAAPAAGQNRSRMLTVLGATLGAIFGIAAILIILLLLIRCKRERRKRQNGYINEKENNRLSFADIGTDMKSDARGPAPSNNNSHSSLAIISGRVTNGHKRGVGPLGSDASTTNLVPKKKSPLGINDPLEMAQIRDQGGLAVKNKDMLAPPTNTTALPVYSSMVAPPTAAAPTRSRSSGWSRYFTNNEATNLASMPSGRSTYASDRTSNASQSQYSHPPTAVIPPLDLNFAKFDGNRLSRVATGSPTIGHSREDLRSTGLGRASSNASSVSSISRHSKEYSAGHKGESVWSPVGQEAAWESRRPVSSVYTDSNRGSHMHRDTTSSFYLTDTSSSVDPSKSTATSLFAPPMPSDTRDSTATMFPRPPQPTFLQGPPGKGRDIGPQDMSWLNLQESR</sequence>
<feature type="compositionally biased region" description="Polar residues" evidence="1">
    <location>
        <begin position="556"/>
        <end position="582"/>
    </location>
</feature>
<feature type="region of interest" description="Disordered" evidence="1">
    <location>
        <begin position="556"/>
        <end position="583"/>
    </location>
</feature>
<name>A0A9P4SHL5_9PEZI</name>
<feature type="region of interest" description="Disordered" evidence="1">
    <location>
        <begin position="607"/>
        <end position="760"/>
    </location>
</feature>
<dbReference type="InterPro" id="IPR015915">
    <property type="entry name" value="Kelch-typ_b-propeller"/>
</dbReference>
<keyword evidence="2" id="KW-0472">Membrane</keyword>
<feature type="region of interest" description="Disordered" evidence="1">
    <location>
        <begin position="252"/>
        <end position="271"/>
    </location>
</feature>
<keyword evidence="2" id="KW-0812">Transmembrane</keyword>
<evidence type="ECO:0000313" key="4">
    <source>
        <dbReference type="Proteomes" id="UP000799429"/>
    </source>
</evidence>
<gene>
    <name evidence="3" type="ORF">M501DRAFT_1008407</name>
</gene>
<accession>A0A9P4SHL5</accession>
<feature type="transmembrane region" description="Helical" evidence="2">
    <location>
        <begin position="379"/>
        <end position="404"/>
    </location>
</feature>
<feature type="compositionally biased region" description="Low complexity" evidence="1">
    <location>
        <begin position="629"/>
        <end position="639"/>
    </location>
</feature>
<protein>
    <recommendedName>
        <fullName evidence="5">Pre-mRNA splicing factor CLF1</fullName>
    </recommendedName>
</protein>